<dbReference type="STRING" id="708187.A0A1Q8S8U4"/>
<keyword evidence="19" id="KW-1185">Reference proteome</keyword>
<evidence type="ECO:0000259" key="17">
    <source>
        <dbReference type="Pfam" id="PF20684"/>
    </source>
</evidence>
<dbReference type="GO" id="GO:0098552">
    <property type="term" value="C:side of membrane"/>
    <property type="evidence" value="ECO:0007669"/>
    <property type="project" value="UniProtKB-KW"/>
</dbReference>
<dbReference type="PANTHER" id="PTHR33048">
    <property type="entry name" value="PTH11-LIKE INTEGRAL MEMBRANE PROTEIN (AFU_ORTHOLOGUE AFUA_5G11245)"/>
    <property type="match status" value="1"/>
</dbReference>
<evidence type="ECO:0000256" key="12">
    <source>
        <dbReference type="ARBA" id="ARBA00023288"/>
    </source>
</evidence>
<dbReference type="GO" id="GO:0005576">
    <property type="term" value="C:extracellular region"/>
    <property type="evidence" value="ECO:0007669"/>
    <property type="project" value="UniProtKB-SubCell"/>
</dbReference>
<dbReference type="Pfam" id="PF05730">
    <property type="entry name" value="CFEM"/>
    <property type="match status" value="1"/>
</dbReference>
<evidence type="ECO:0000256" key="8">
    <source>
        <dbReference type="ARBA" id="ARBA00022729"/>
    </source>
</evidence>
<name>A0A1Q8S8U4_9PEZI</name>
<keyword evidence="11" id="KW-1015">Disulfide bond</keyword>
<evidence type="ECO:0000256" key="3">
    <source>
        <dbReference type="ARBA" id="ARBA00004613"/>
    </source>
</evidence>
<keyword evidence="10 14" id="KW-0472">Membrane</keyword>
<dbReference type="PANTHER" id="PTHR33048:SF143">
    <property type="entry name" value="EXTRACELLULAR MEMBRANE PROTEIN CFEM DOMAIN-CONTAINING PROTEIN-RELATED"/>
    <property type="match status" value="1"/>
</dbReference>
<evidence type="ECO:0000256" key="6">
    <source>
        <dbReference type="ARBA" id="ARBA00022622"/>
    </source>
</evidence>
<dbReference type="AlphaFoldDB" id="A0A1Q8S8U4"/>
<feature type="chain" id="PRO_5013316990" evidence="15">
    <location>
        <begin position="22"/>
        <end position="422"/>
    </location>
</feature>
<keyword evidence="9 14" id="KW-1133">Transmembrane helix</keyword>
<evidence type="ECO:0000256" key="4">
    <source>
        <dbReference type="ARBA" id="ARBA00010031"/>
    </source>
</evidence>
<gene>
    <name evidence="18" type="ORF">CCHL11_02519</name>
</gene>
<keyword evidence="6" id="KW-0325">Glycoprotein</keyword>
<feature type="domain" description="Rhodopsin" evidence="17">
    <location>
        <begin position="91"/>
        <end position="359"/>
    </location>
</feature>
<dbReference type="InterPro" id="IPR049326">
    <property type="entry name" value="Rhodopsin_dom_fungi"/>
</dbReference>
<feature type="transmembrane region" description="Helical" evidence="14">
    <location>
        <begin position="212"/>
        <end position="234"/>
    </location>
</feature>
<comment type="caution">
    <text evidence="18">The sequence shown here is derived from an EMBL/GenBank/DDBJ whole genome shotgun (WGS) entry which is preliminary data.</text>
</comment>
<feature type="transmembrane region" description="Helical" evidence="14">
    <location>
        <begin position="75"/>
        <end position="95"/>
    </location>
</feature>
<dbReference type="Pfam" id="PF20684">
    <property type="entry name" value="Fung_rhodopsin"/>
    <property type="match status" value="1"/>
</dbReference>
<evidence type="ECO:0000313" key="19">
    <source>
        <dbReference type="Proteomes" id="UP000186583"/>
    </source>
</evidence>
<sequence length="422" mass="47815">MRLDRLIPVLLTLSIEQSACPANDQTCLCLDDGFIKNIEGCVLTSCPLKYALITQNITWTACDFPLHTHDYGTRIFRIILFIVLPTLSIVLRTVTKFARLSTWGWDDYTVFVAYVSENHLFWEASRTLNNGQRLSWCHTFLCTCFVSLRLHGVEHNGAGMDLWTLTTEQITNYFKAFYALQTLYHACIDVIKASILFMYLRIFHLPDEKIRITLWITQGVNLLSGLLFIFIGLFQCRPVSLAWTFWTGEATGKCIDIAQLGLAHACINIGLDVWILILPATQIWNMNLAMRKKLAIMFMFSLGLFLTVVSIIRVKYILDFKKQPLNPTVAMMPAVLWSDIELNVGIFTACIPNLRQFFVRFILGRSERKKSLSLAVAGDKGFNSHSMPKTPTFTQQLSELDTVDMGQSQDGSASPVNKTPQA</sequence>
<dbReference type="InterPro" id="IPR052337">
    <property type="entry name" value="SAT4-like"/>
</dbReference>
<feature type="transmembrane region" description="Helical" evidence="14">
    <location>
        <begin position="182"/>
        <end position="200"/>
    </location>
</feature>
<keyword evidence="5" id="KW-0964">Secreted</keyword>
<evidence type="ECO:0000256" key="13">
    <source>
        <dbReference type="ARBA" id="ARBA00038359"/>
    </source>
</evidence>
<evidence type="ECO:0000259" key="16">
    <source>
        <dbReference type="Pfam" id="PF05730"/>
    </source>
</evidence>
<keyword evidence="7 14" id="KW-0812">Transmembrane</keyword>
<evidence type="ECO:0000256" key="1">
    <source>
        <dbReference type="ARBA" id="ARBA00004141"/>
    </source>
</evidence>
<protein>
    <submittedName>
        <fullName evidence="18">Uncharacterized protein</fullName>
    </submittedName>
</protein>
<organism evidence="18 19">
    <name type="scientific">Colletotrichum chlorophyti</name>
    <dbReference type="NCBI Taxonomy" id="708187"/>
    <lineage>
        <taxon>Eukaryota</taxon>
        <taxon>Fungi</taxon>
        <taxon>Dikarya</taxon>
        <taxon>Ascomycota</taxon>
        <taxon>Pezizomycotina</taxon>
        <taxon>Sordariomycetes</taxon>
        <taxon>Hypocreomycetidae</taxon>
        <taxon>Glomerellales</taxon>
        <taxon>Glomerellaceae</taxon>
        <taxon>Colletotrichum</taxon>
    </lineage>
</organism>
<evidence type="ECO:0000313" key="18">
    <source>
        <dbReference type="EMBL" id="OLN97791.1"/>
    </source>
</evidence>
<dbReference type="InterPro" id="IPR008427">
    <property type="entry name" value="Extracellular_membr_CFEM_dom"/>
</dbReference>
<comment type="subcellular location">
    <subcellularLocation>
        <location evidence="2">Membrane</location>
        <topology evidence="2">Lipid-anchor</topology>
        <topology evidence="2">GPI-anchor</topology>
    </subcellularLocation>
    <subcellularLocation>
        <location evidence="1">Membrane</location>
        <topology evidence="1">Multi-pass membrane protein</topology>
    </subcellularLocation>
    <subcellularLocation>
        <location evidence="3">Secreted</location>
    </subcellularLocation>
</comment>
<proteinExistence type="inferred from homology"/>
<dbReference type="EMBL" id="MPGH01000002">
    <property type="protein sequence ID" value="OLN97791.1"/>
    <property type="molecule type" value="Genomic_DNA"/>
</dbReference>
<dbReference type="Proteomes" id="UP000186583">
    <property type="component" value="Unassembled WGS sequence"/>
</dbReference>
<accession>A0A1Q8S8U4</accession>
<evidence type="ECO:0000256" key="15">
    <source>
        <dbReference type="SAM" id="SignalP"/>
    </source>
</evidence>
<evidence type="ECO:0000256" key="2">
    <source>
        <dbReference type="ARBA" id="ARBA00004589"/>
    </source>
</evidence>
<evidence type="ECO:0000256" key="14">
    <source>
        <dbReference type="SAM" id="Phobius"/>
    </source>
</evidence>
<feature type="signal peptide" evidence="15">
    <location>
        <begin position="1"/>
        <end position="21"/>
    </location>
</feature>
<comment type="similarity">
    <text evidence="4">Belongs to the RBT5 family.</text>
</comment>
<evidence type="ECO:0000256" key="10">
    <source>
        <dbReference type="ARBA" id="ARBA00023136"/>
    </source>
</evidence>
<evidence type="ECO:0000256" key="9">
    <source>
        <dbReference type="ARBA" id="ARBA00022989"/>
    </source>
</evidence>
<evidence type="ECO:0000256" key="5">
    <source>
        <dbReference type="ARBA" id="ARBA00022525"/>
    </source>
</evidence>
<comment type="similarity">
    <text evidence="13">Belongs to the SAT4 family.</text>
</comment>
<reference evidence="18 19" key="1">
    <citation type="submission" date="2016-11" db="EMBL/GenBank/DDBJ databases">
        <title>Draft Genome Assembly of Colletotrichum chlorophyti a pathogen of herbaceous plants.</title>
        <authorList>
            <person name="Gan P."/>
            <person name="Narusaka M."/>
            <person name="Tsushima A."/>
            <person name="Narusaka Y."/>
            <person name="Takano Y."/>
            <person name="Shirasu K."/>
        </authorList>
    </citation>
    <scope>NUCLEOTIDE SEQUENCE [LARGE SCALE GENOMIC DNA]</scope>
    <source>
        <strain evidence="18 19">NTL11</strain>
    </source>
</reference>
<evidence type="ECO:0000256" key="11">
    <source>
        <dbReference type="ARBA" id="ARBA00023157"/>
    </source>
</evidence>
<feature type="domain" description="CFEM" evidence="16">
    <location>
        <begin position="15"/>
        <end position="62"/>
    </location>
</feature>
<keyword evidence="8 15" id="KW-0732">Signal</keyword>
<evidence type="ECO:0000256" key="7">
    <source>
        <dbReference type="ARBA" id="ARBA00022692"/>
    </source>
</evidence>
<keyword evidence="6" id="KW-0336">GPI-anchor</keyword>
<keyword evidence="12" id="KW-0449">Lipoprotein</keyword>
<feature type="transmembrane region" description="Helical" evidence="14">
    <location>
        <begin position="294"/>
        <end position="314"/>
    </location>
</feature>
<dbReference type="OrthoDB" id="2496787at2759"/>